<keyword evidence="6" id="KW-1185">Reference proteome</keyword>
<dbReference type="InterPro" id="IPR009057">
    <property type="entry name" value="Homeodomain-like_sf"/>
</dbReference>
<dbReference type="PROSITE" id="PS01124">
    <property type="entry name" value="HTH_ARAC_FAMILY_2"/>
    <property type="match status" value="1"/>
</dbReference>
<evidence type="ECO:0000256" key="1">
    <source>
        <dbReference type="ARBA" id="ARBA00023015"/>
    </source>
</evidence>
<dbReference type="Pfam" id="PF12833">
    <property type="entry name" value="HTH_18"/>
    <property type="match status" value="1"/>
</dbReference>
<feature type="domain" description="HTH araC/xylS-type" evidence="4">
    <location>
        <begin position="214"/>
        <end position="315"/>
    </location>
</feature>
<reference evidence="5" key="1">
    <citation type="submission" date="2022-10" db="EMBL/GenBank/DDBJ databases">
        <title>The complete genomes of actinobacterial strains from the NBC collection.</title>
        <authorList>
            <person name="Joergensen T.S."/>
            <person name="Alvarez Arevalo M."/>
            <person name="Sterndorff E.B."/>
            <person name="Faurdal D."/>
            <person name="Vuksanovic O."/>
            <person name="Mourched A.-S."/>
            <person name="Charusanti P."/>
            <person name="Shaw S."/>
            <person name="Blin K."/>
            <person name="Weber T."/>
        </authorList>
    </citation>
    <scope>NUCLEOTIDE SEQUENCE</scope>
    <source>
        <strain evidence="5">NBC_01482</strain>
    </source>
</reference>
<dbReference type="InterPro" id="IPR035418">
    <property type="entry name" value="AraC-bd_2"/>
</dbReference>
<dbReference type="Proteomes" id="UP001432062">
    <property type="component" value="Chromosome"/>
</dbReference>
<evidence type="ECO:0000313" key="5">
    <source>
        <dbReference type="EMBL" id="WUV50678.1"/>
    </source>
</evidence>
<dbReference type="SMART" id="SM00342">
    <property type="entry name" value="HTH_ARAC"/>
    <property type="match status" value="1"/>
</dbReference>
<dbReference type="InterPro" id="IPR020449">
    <property type="entry name" value="Tscrpt_reg_AraC-type_HTH"/>
</dbReference>
<name>A0ABZ1Z598_9NOCA</name>
<keyword evidence="1" id="KW-0805">Transcription regulation</keyword>
<dbReference type="PANTHER" id="PTHR46796:SF6">
    <property type="entry name" value="ARAC SUBFAMILY"/>
    <property type="match status" value="1"/>
</dbReference>
<evidence type="ECO:0000256" key="2">
    <source>
        <dbReference type="ARBA" id="ARBA00023125"/>
    </source>
</evidence>
<dbReference type="EMBL" id="CP109441">
    <property type="protein sequence ID" value="WUV50678.1"/>
    <property type="molecule type" value="Genomic_DNA"/>
</dbReference>
<keyword evidence="3" id="KW-0804">Transcription</keyword>
<keyword evidence="2" id="KW-0238">DNA-binding</keyword>
<evidence type="ECO:0000256" key="3">
    <source>
        <dbReference type="ARBA" id="ARBA00023163"/>
    </source>
</evidence>
<proteinExistence type="predicted"/>
<dbReference type="PANTHER" id="PTHR46796">
    <property type="entry name" value="HTH-TYPE TRANSCRIPTIONAL ACTIVATOR RHAS-RELATED"/>
    <property type="match status" value="1"/>
</dbReference>
<dbReference type="Gene3D" id="1.10.10.60">
    <property type="entry name" value="Homeodomain-like"/>
    <property type="match status" value="1"/>
</dbReference>
<evidence type="ECO:0000259" key="4">
    <source>
        <dbReference type="PROSITE" id="PS01124"/>
    </source>
</evidence>
<sequence length="315" mass="35180">MDHRAVFVESATTRTVTPDERADYWAELINSYHRRFGYAFQRGGDFHGRTTRHRTDNYQLVGWESDAVTYYRTARHVHHDSDDDYRLLLPISGEMVIFQHDQHACIAPGVAGLVTIDQPLAFSQGDGAQGLLMTIPRRQIDHRLGGQTPPARPLDLTAGLGRVVGDLATGLFAEGAILTSPQFDAVAERLVELLCMHIVGDYPTAPNHLDDVESAIRQYVRTHVEDASLTGTTIAHALGWSLRQIQLALQHAGTTPRELIKEERLRLAYLRLRNPAYRQWSIADIALGLGFGSASAFSTAFRQRFEASPRDIRQG</sequence>
<dbReference type="Pfam" id="PF14525">
    <property type="entry name" value="AraC_binding_2"/>
    <property type="match status" value="1"/>
</dbReference>
<dbReference type="InterPro" id="IPR050204">
    <property type="entry name" value="AraC_XylS_family_regulators"/>
</dbReference>
<dbReference type="RefSeq" id="WP_329415453.1">
    <property type="nucleotide sequence ID" value="NZ_CP109441.1"/>
</dbReference>
<dbReference type="SUPFAM" id="SSF46689">
    <property type="entry name" value="Homeodomain-like"/>
    <property type="match status" value="1"/>
</dbReference>
<evidence type="ECO:0000313" key="6">
    <source>
        <dbReference type="Proteomes" id="UP001432062"/>
    </source>
</evidence>
<protein>
    <submittedName>
        <fullName evidence="5">Helix-turn-helix domain-containing protein</fullName>
    </submittedName>
</protein>
<accession>A0ABZ1Z598</accession>
<gene>
    <name evidence="5" type="ORF">OG563_22240</name>
</gene>
<dbReference type="PRINTS" id="PR00032">
    <property type="entry name" value="HTHARAC"/>
</dbReference>
<dbReference type="InterPro" id="IPR018060">
    <property type="entry name" value="HTH_AraC"/>
</dbReference>
<organism evidence="5 6">
    <name type="scientific">Nocardia vinacea</name>
    <dbReference type="NCBI Taxonomy" id="96468"/>
    <lineage>
        <taxon>Bacteria</taxon>
        <taxon>Bacillati</taxon>
        <taxon>Actinomycetota</taxon>
        <taxon>Actinomycetes</taxon>
        <taxon>Mycobacteriales</taxon>
        <taxon>Nocardiaceae</taxon>
        <taxon>Nocardia</taxon>
    </lineage>
</organism>